<dbReference type="RefSeq" id="WP_418158301.1">
    <property type="nucleotide sequence ID" value="NZ_JBBLZC010000003.1"/>
</dbReference>
<evidence type="ECO:0000256" key="1">
    <source>
        <dbReference type="ARBA" id="ARBA00004141"/>
    </source>
</evidence>
<evidence type="ECO:0000313" key="15">
    <source>
        <dbReference type="EMBL" id="MEK0082454.1"/>
    </source>
</evidence>
<comment type="caution">
    <text evidence="15">The sequence shown here is derived from an EMBL/GenBank/DDBJ whole genome shotgun (WGS) entry which is preliminary data.</text>
</comment>
<dbReference type="Proteomes" id="UP001375743">
    <property type="component" value="Unassembled WGS sequence"/>
</dbReference>
<evidence type="ECO:0000256" key="4">
    <source>
        <dbReference type="ARBA" id="ARBA00013170"/>
    </source>
</evidence>
<evidence type="ECO:0000256" key="14">
    <source>
        <dbReference type="SAM" id="Phobius"/>
    </source>
</evidence>
<dbReference type="PIRSF" id="PIRSF000847">
    <property type="entry name" value="Phos_ph_gly_syn"/>
    <property type="match status" value="1"/>
</dbReference>
<evidence type="ECO:0000256" key="9">
    <source>
        <dbReference type="ARBA" id="ARBA00023098"/>
    </source>
</evidence>
<comment type="catalytic activity">
    <reaction evidence="13">
        <text>a CDP-1,2-diacyl-sn-glycerol + sn-glycerol 3-phosphate = a 1,2-diacyl-sn-glycero-3-phospho-(1'-sn-glycero-3'-phosphate) + CMP + H(+)</text>
        <dbReference type="Rhea" id="RHEA:12593"/>
        <dbReference type="ChEBI" id="CHEBI:15378"/>
        <dbReference type="ChEBI" id="CHEBI:57597"/>
        <dbReference type="ChEBI" id="CHEBI:58332"/>
        <dbReference type="ChEBI" id="CHEBI:60110"/>
        <dbReference type="ChEBI" id="CHEBI:60377"/>
        <dbReference type="EC" id="2.7.8.5"/>
    </reaction>
</comment>
<dbReference type="PANTHER" id="PTHR14269:SF11">
    <property type="entry name" value="CDP-DIACYLGLYCEROL--GLYCEROL-3-PHOSPHATE 3-PHOSPHATIDYLTRANSFERASE"/>
    <property type="match status" value="1"/>
</dbReference>
<comment type="subcellular location">
    <subcellularLocation>
        <location evidence="1">Membrane</location>
        <topology evidence="1">Multi-pass membrane protein</topology>
    </subcellularLocation>
</comment>
<evidence type="ECO:0000256" key="13">
    <source>
        <dbReference type="ARBA" id="ARBA00048586"/>
    </source>
</evidence>
<dbReference type="Gene3D" id="1.20.120.1760">
    <property type="match status" value="1"/>
</dbReference>
<evidence type="ECO:0000256" key="5">
    <source>
        <dbReference type="ARBA" id="ARBA00014944"/>
    </source>
</evidence>
<organism evidence="15 16">
    <name type="scientific">Benzoatithermus flavus</name>
    <dbReference type="NCBI Taxonomy" id="3108223"/>
    <lineage>
        <taxon>Bacteria</taxon>
        <taxon>Pseudomonadati</taxon>
        <taxon>Pseudomonadota</taxon>
        <taxon>Alphaproteobacteria</taxon>
        <taxon>Geminicoccales</taxon>
        <taxon>Geminicoccaceae</taxon>
        <taxon>Benzoatithermus</taxon>
    </lineage>
</organism>
<dbReference type="InterPro" id="IPR050324">
    <property type="entry name" value="CDP-alcohol_PTase-I"/>
</dbReference>
<gene>
    <name evidence="15" type="ORF">U1T56_04780</name>
</gene>
<evidence type="ECO:0000256" key="2">
    <source>
        <dbReference type="ARBA" id="ARBA00005042"/>
    </source>
</evidence>
<dbReference type="InterPro" id="IPR000462">
    <property type="entry name" value="CDP-OH_P_trans"/>
</dbReference>
<keyword evidence="9" id="KW-0443">Lipid metabolism</keyword>
<comment type="pathway">
    <text evidence="2">Phospholipid metabolism; phosphatidylglycerol biosynthesis; phosphatidylglycerol from CDP-diacylglycerol: step 1/2.</text>
</comment>
<evidence type="ECO:0000256" key="7">
    <source>
        <dbReference type="ARBA" id="ARBA00022692"/>
    </source>
</evidence>
<keyword evidence="10 14" id="KW-0472">Membrane</keyword>
<feature type="transmembrane region" description="Helical" evidence="14">
    <location>
        <begin position="145"/>
        <end position="169"/>
    </location>
</feature>
<proteinExistence type="inferred from homology"/>
<name>A0ABU8XQ13_9PROT</name>
<evidence type="ECO:0000256" key="11">
    <source>
        <dbReference type="ARBA" id="ARBA00023209"/>
    </source>
</evidence>
<dbReference type="InterPro" id="IPR043130">
    <property type="entry name" value="CDP-OH_PTrfase_TM_dom"/>
</dbReference>
<evidence type="ECO:0000256" key="12">
    <source>
        <dbReference type="ARBA" id="ARBA00023264"/>
    </source>
</evidence>
<dbReference type="PANTHER" id="PTHR14269">
    <property type="entry name" value="CDP-DIACYLGLYCEROL--GLYCEROL-3-PHOSPHATE 3-PHOSPHATIDYLTRANSFERASE-RELATED"/>
    <property type="match status" value="1"/>
</dbReference>
<keyword evidence="16" id="KW-1185">Reference proteome</keyword>
<dbReference type="EC" id="2.7.8.5" evidence="4"/>
<feature type="transmembrane region" description="Helical" evidence="14">
    <location>
        <begin position="175"/>
        <end position="199"/>
    </location>
</feature>
<keyword evidence="8 14" id="KW-1133">Transmembrane helix</keyword>
<evidence type="ECO:0000256" key="8">
    <source>
        <dbReference type="ARBA" id="ARBA00022989"/>
    </source>
</evidence>
<keyword evidence="6" id="KW-0444">Lipid biosynthesis</keyword>
<evidence type="ECO:0000313" key="16">
    <source>
        <dbReference type="Proteomes" id="UP001375743"/>
    </source>
</evidence>
<keyword evidence="12" id="KW-1208">Phospholipid metabolism</keyword>
<protein>
    <recommendedName>
        <fullName evidence="5">CDP-diacylglycerol--glycerol-3-phosphate 3-phosphatidyltransferase</fullName>
        <ecNumber evidence="4">2.7.8.5</ecNumber>
    </recommendedName>
</protein>
<keyword evidence="7 14" id="KW-0812">Transmembrane</keyword>
<dbReference type="InterPro" id="IPR004570">
    <property type="entry name" value="Phosphatidylglycerol_P_synth"/>
</dbReference>
<dbReference type="Pfam" id="PF01066">
    <property type="entry name" value="CDP-OH_P_transf"/>
    <property type="match status" value="1"/>
</dbReference>
<evidence type="ECO:0000256" key="6">
    <source>
        <dbReference type="ARBA" id="ARBA00022516"/>
    </source>
</evidence>
<accession>A0ABU8XQ13</accession>
<keyword evidence="11" id="KW-0594">Phospholipid biosynthesis</keyword>
<evidence type="ECO:0000256" key="3">
    <source>
        <dbReference type="ARBA" id="ARBA00010441"/>
    </source>
</evidence>
<sequence>MALATSGRPGGLSGAVARLACYAMSAAAQNAANLLTLARLLCVPPIVLLTASGAYRDAAFLFLLAALTDFADGFVAKRITGPTPLGAVLDPLADKLLMAALLLTLVLEGHLPAWIVLLVIGRDLLIVSGTLALRLLVGRFRVEPLLIGKLSTFFQLVLGGAVLAELSVLPGLGAWLHPLLMCTAALVVASALAYLHAAARIWSLARVAR</sequence>
<evidence type="ECO:0000256" key="10">
    <source>
        <dbReference type="ARBA" id="ARBA00023136"/>
    </source>
</evidence>
<reference evidence="15 16" key="1">
    <citation type="submission" date="2024-01" db="EMBL/GenBank/DDBJ databases">
        <title>Multi-omics insights into the function and evolution of sodium benzoate biodegradation pathways in Benzoatithermus flavus gen. nov., sp. nov. from hot spring.</title>
        <authorList>
            <person name="Hu C.-J."/>
            <person name="Li W.-J."/>
        </authorList>
    </citation>
    <scope>NUCLEOTIDE SEQUENCE [LARGE SCALE GENOMIC DNA]</scope>
    <source>
        <strain evidence="15 16">SYSU G07066</strain>
    </source>
</reference>
<comment type="similarity">
    <text evidence="3">Belongs to the CDP-alcohol phosphatidyltransferase class-I family.</text>
</comment>
<dbReference type="EMBL" id="JBBLZC010000003">
    <property type="protein sequence ID" value="MEK0082454.1"/>
    <property type="molecule type" value="Genomic_DNA"/>
</dbReference>